<evidence type="ECO:0000313" key="11">
    <source>
        <dbReference type="EMBL" id="KGN74193.1"/>
    </source>
</evidence>
<evidence type="ECO:0000259" key="10">
    <source>
        <dbReference type="Pfam" id="PF01642"/>
    </source>
</evidence>
<evidence type="ECO:0000256" key="8">
    <source>
        <dbReference type="ARBA" id="ARBA00023285"/>
    </source>
</evidence>
<dbReference type="Proteomes" id="UP000030103">
    <property type="component" value="Unassembled WGS sequence"/>
</dbReference>
<accession>A0A0A2E5L0</accession>
<reference evidence="12 14" key="2">
    <citation type="submission" date="2018-06" db="EMBL/GenBank/DDBJ databases">
        <authorList>
            <consortium name="Pathogen Informatics"/>
            <person name="Doyle S."/>
        </authorList>
    </citation>
    <scope>NUCLEOTIDE SEQUENCE [LARGE SCALE GENOMIC DNA]</scope>
    <source>
        <strain evidence="12 14">NCTC11632</strain>
    </source>
</reference>
<evidence type="ECO:0000256" key="1">
    <source>
        <dbReference type="ARBA" id="ARBA00000290"/>
    </source>
</evidence>
<dbReference type="GO" id="GO:0004494">
    <property type="term" value="F:methylmalonyl-CoA mutase activity"/>
    <property type="evidence" value="ECO:0007669"/>
    <property type="project" value="UniProtKB-UniRule"/>
</dbReference>
<evidence type="ECO:0000256" key="7">
    <source>
        <dbReference type="ARBA" id="ARBA00023235"/>
    </source>
</evidence>
<evidence type="ECO:0000256" key="6">
    <source>
        <dbReference type="ARBA" id="ARBA00022628"/>
    </source>
</evidence>
<keyword evidence="8" id="KW-0170">Cobalt</keyword>
<dbReference type="PANTHER" id="PTHR48101:SF1">
    <property type="entry name" value="METHYLMALONYL-COA MUTASE, LARGE SUBUNIT"/>
    <property type="match status" value="1"/>
</dbReference>
<dbReference type="OrthoDB" id="9762378at2"/>
<dbReference type="CDD" id="cd03677">
    <property type="entry name" value="MM_CoA_mutase_beta"/>
    <property type="match status" value="1"/>
</dbReference>
<dbReference type="eggNOG" id="COG1884">
    <property type="taxonomic scope" value="Bacteria"/>
</dbReference>
<gene>
    <name evidence="12" type="primary">mutA</name>
    <name evidence="11" type="ORF">HQ47_05875</name>
    <name evidence="12" type="ORF">NCTC11632_02051</name>
</gene>
<dbReference type="SUPFAM" id="SSF52242">
    <property type="entry name" value="Cobalamin (vitamin B12)-binding domain"/>
    <property type="match status" value="1"/>
</dbReference>
<dbReference type="InterPro" id="IPR006099">
    <property type="entry name" value="MeMalonylCoA_mutase_a/b_cat"/>
</dbReference>
<dbReference type="GO" id="GO:0019652">
    <property type="term" value="P:lactate fermentation to propionate and acetate"/>
    <property type="evidence" value="ECO:0007669"/>
    <property type="project" value="InterPro"/>
</dbReference>
<evidence type="ECO:0000256" key="3">
    <source>
        <dbReference type="ARBA" id="ARBA00005146"/>
    </source>
</evidence>
<evidence type="ECO:0000256" key="2">
    <source>
        <dbReference type="ARBA" id="ARBA00001922"/>
    </source>
</evidence>
<organism evidence="11 13">
    <name type="scientific">Porphyromonas macacae</name>
    <dbReference type="NCBI Taxonomy" id="28115"/>
    <lineage>
        <taxon>Bacteria</taxon>
        <taxon>Pseudomonadati</taxon>
        <taxon>Bacteroidota</taxon>
        <taxon>Bacteroidia</taxon>
        <taxon>Bacteroidales</taxon>
        <taxon>Porphyromonadaceae</taxon>
        <taxon>Porphyromonas</taxon>
    </lineage>
</organism>
<dbReference type="AlphaFoldDB" id="A0A0A2E5L0"/>
<dbReference type="PANTHER" id="PTHR48101">
    <property type="entry name" value="METHYLMALONYL-COA MUTASE, MITOCHONDRIAL-RELATED"/>
    <property type="match status" value="1"/>
</dbReference>
<dbReference type="EMBL" id="UGTF01000002">
    <property type="protein sequence ID" value="SUB89920.1"/>
    <property type="molecule type" value="Genomic_DNA"/>
</dbReference>
<dbReference type="GO" id="GO:0031419">
    <property type="term" value="F:cobalamin binding"/>
    <property type="evidence" value="ECO:0007669"/>
    <property type="project" value="UniProtKB-KW"/>
</dbReference>
<dbReference type="EMBL" id="JRFA01000015">
    <property type="protein sequence ID" value="KGN74193.1"/>
    <property type="molecule type" value="Genomic_DNA"/>
</dbReference>
<sequence>MANEKERLFSAFPPVSTEAWVAKITADLKGVPFEKKMTWHTNEGFDVKAFYRRENLKDLKTPKVMPAEYPYVRSTRMDNEWLVRQDIEVEDLKEANKKALDILNKGVTSLGFKIKRAHVNAESIATLLAGICPEAVELNFSCCHGVMEAFVPLLIEYFKKSGANLSECRGSVNYDAFKKPLQKGRSNANWVEMAKNLMDAIKPLPQYRILNVNAYILNNAGAFITQELGYALAWGAEFVDKLTDAGLSVKEIASRIKFNFGVGANYFMELAKFRAARWLWAEIIGAYGDEYKNETAKIHQHARTSEWNQTIFDSYVNMLRSQTEVMSASLAGVDSITVVPFDKPYKEPDDFSERIARNQQLLLKEESHFDKVIDPGAGSYYIEELTNSIATQAWSVFLNVIDEGGFTAAAEAGSVQKVINTSNSKRHQAIGTRKEVLLGTNQFPNFTEVAGDKIQKPLEQKSCCGSGHDCSGNIEKLNFSRGASDFEELRLATEHSGKQPKVFMLTIGNLAMRLARSQFSGNFFACAGYKIIDNLGFESVQAGVDAAMEAKADVIVLCSSDDEYEQYGPEAFDCINNRVPLVIAGNPACTEQLQEKGIKYFCHVRSNVLEMLREFNKILGVN</sequence>
<dbReference type="STRING" id="28115.HQ47_05875"/>
<dbReference type="InterPro" id="IPR016176">
    <property type="entry name" value="Cbl-dep_enz_cat"/>
</dbReference>
<comment type="cofactor">
    <cofactor evidence="2">
        <name>adenosylcob(III)alamin</name>
        <dbReference type="ChEBI" id="CHEBI:18408"/>
    </cofactor>
</comment>
<protein>
    <recommendedName>
        <fullName evidence="9">Methylmalonyl-CoA mutase small subunit</fullName>
        <ecNumber evidence="9">5.4.99.2</ecNumber>
    </recommendedName>
</protein>
<keyword evidence="13" id="KW-1185">Reference proteome</keyword>
<dbReference type="InterPro" id="IPR036724">
    <property type="entry name" value="Cobalamin-bd_sf"/>
</dbReference>
<comment type="similarity">
    <text evidence="4">Belongs to the methylmalonyl-CoA mutase family.</text>
</comment>
<feature type="domain" description="Methylmalonyl-CoA mutase alpha/beta chain catalytic" evidence="10">
    <location>
        <begin position="41"/>
        <end position="113"/>
    </location>
</feature>
<comment type="pathway">
    <text evidence="3">Metabolic intermediate metabolism; propanoyl-CoA degradation; succinyl-CoA from propanoyl-CoA: step 3/3.</text>
</comment>
<dbReference type="EC" id="5.4.99.2" evidence="9"/>
<comment type="catalytic activity">
    <reaction evidence="1">
        <text>(R)-methylmalonyl-CoA = succinyl-CoA</text>
        <dbReference type="Rhea" id="RHEA:22888"/>
        <dbReference type="ChEBI" id="CHEBI:57292"/>
        <dbReference type="ChEBI" id="CHEBI:57326"/>
        <dbReference type="EC" id="5.4.99.2"/>
    </reaction>
</comment>
<name>A0A0A2E5L0_9PORP</name>
<dbReference type="PROSITE" id="PS00544">
    <property type="entry name" value="METMALONYL_COA_MUTASE"/>
    <property type="match status" value="1"/>
</dbReference>
<keyword evidence="6" id="KW-0846">Cobalamin</keyword>
<dbReference type="NCBIfam" id="TIGR00642">
    <property type="entry name" value="mmCoA_mut_beta"/>
    <property type="match status" value="1"/>
</dbReference>
<keyword evidence="7 12" id="KW-0413">Isomerase</keyword>
<dbReference type="Gene3D" id="3.40.50.280">
    <property type="entry name" value="Cobalamin-binding domain"/>
    <property type="match status" value="1"/>
</dbReference>
<dbReference type="SUPFAM" id="SSF51703">
    <property type="entry name" value="Cobalamin (vitamin B12)-dependent enzymes"/>
    <property type="match status" value="1"/>
</dbReference>
<dbReference type="UniPathway" id="UPA00945">
    <property type="reaction ID" value="UER00910"/>
</dbReference>
<evidence type="ECO:0000256" key="9">
    <source>
        <dbReference type="NCBIfam" id="TIGR00642"/>
    </source>
</evidence>
<dbReference type="GO" id="GO:0046872">
    <property type="term" value="F:metal ion binding"/>
    <property type="evidence" value="ECO:0007669"/>
    <property type="project" value="InterPro"/>
</dbReference>
<dbReference type="RefSeq" id="WP_036873953.1">
    <property type="nucleotide sequence ID" value="NZ_JRFA01000015.1"/>
</dbReference>
<evidence type="ECO:0000256" key="5">
    <source>
        <dbReference type="ARBA" id="ARBA00011870"/>
    </source>
</evidence>
<comment type="subunit">
    <text evidence="5">Heterodimer of an alpha and a beta chain.</text>
</comment>
<proteinExistence type="inferred from homology"/>
<dbReference type="InterPro" id="IPR004608">
    <property type="entry name" value="MMCoA_mutase_b"/>
</dbReference>
<evidence type="ECO:0000313" key="13">
    <source>
        <dbReference type="Proteomes" id="UP000030103"/>
    </source>
</evidence>
<dbReference type="Pfam" id="PF01642">
    <property type="entry name" value="MM_CoA_mutase"/>
    <property type="match status" value="2"/>
</dbReference>
<reference evidence="11 13" key="1">
    <citation type="submission" date="2014-09" db="EMBL/GenBank/DDBJ databases">
        <title>Draft Genome Sequence of Porphyromonas macacae COT-192_OH2859.</title>
        <authorList>
            <person name="Wallis C."/>
            <person name="Deusch O."/>
            <person name="O'Flynn C."/>
            <person name="Davis I."/>
            <person name="Horsfall A."/>
            <person name="Kirkwood N."/>
            <person name="Harris S."/>
            <person name="Eisen J.A."/>
            <person name="Coil D.A."/>
            <person name="Darling A.E."/>
            <person name="Jospin G."/>
            <person name="Alexiev A."/>
        </authorList>
    </citation>
    <scope>NUCLEOTIDE SEQUENCE [LARGE SCALE GENOMIC DNA]</scope>
    <source>
        <strain evidence="13">COT-192 OH2859</strain>
        <strain evidence="11">COT-192_OH2859</strain>
    </source>
</reference>
<dbReference type="Gene3D" id="3.20.20.240">
    <property type="entry name" value="Methylmalonyl-CoA mutase"/>
    <property type="match status" value="1"/>
</dbReference>
<dbReference type="InterPro" id="IPR058549">
    <property type="entry name" value="MeMalonylCoA_mutase_a/b_site"/>
</dbReference>
<evidence type="ECO:0000313" key="12">
    <source>
        <dbReference type="EMBL" id="SUB89920.1"/>
    </source>
</evidence>
<feature type="domain" description="Methylmalonyl-CoA mutase alpha/beta chain catalytic" evidence="10">
    <location>
        <begin position="122"/>
        <end position="445"/>
    </location>
</feature>
<evidence type="ECO:0000256" key="4">
    <source>
        <dbReference type="ARBA" id="ARBA00008465"/>
    </source>
</evidence>
<evidence type="ECO:0000313" key="14">
    <source>
        <dbReference type="Proteomes" id="UP000254156"/>
    </source>
</evidence>
<dbReference type="Proteomes" id="UP000254156">
    <property type="component" value="Unassembled WGS sequence"/>
</dbReference>